<protein>
    <submittedName>
        <fullName evidence="1">Uncharacterized protein</fullName>
    </submittedName>
</protein>
<dbReference type="EMBL" id="JACEEZ010015001">
    <property type="protein sequence ID" value="KAG0719135.1"/>
    <property type="molecule type" value="Genomic_DNA"/>
</dbReference>
<accession>A0A8J4YD46</accession>
<keyword evidence="2" id="KW-1185">Reference proteome</keyword>
<reference evidence="1" key="1">
    <citation type="submission" date="2020-07" db="EMBL/GenBank/DDBJ databases">
        <title>The High-quality genome of the commercially important snow crab, Chionoecetes opilio.</title>
        <authorList>
            <person name="Jeong J.-H."/>
            <person name="Ryu S."/>
        </authorList>
    </citation>
    <scope>NUCLEOTIDE SEQUENCE</scope>
    <source>
        <strain evidence="1">MADBK_172401_WGS</strain>
        <tissue evidence="1">Digestive gland</tissue>
    </source>
</reference>
<comment type="caution">
    <text evidence="1">The sequence shown here is derived from an EMBL/GenBank/DDBJ whole genome shotgun (WGS) entry which is preliminary data.</text>
</comment>
<evidence type="ECO:0000313" key="2">
    <source>
        <dbReference type="Proteomes" id="UP000770661"/>
    </source>
</evidence>
<evidence type="ECO:0000313" key="1">
    <source>
        <dbReference type="EMBL" id="KAG0719135.1"/>
    </source>
</evidence>
<dbReference type="AlphaFoldDB" id="A0A8J4YD46"/>
<name>A0A8J4YD46_CHIOP</name>
<dbReference type="OrthoDB" id="6380626at2759"/>
<organism evidence="1 2">
    <name type="scientific">Chionoecetes opilio</name>
    <name type="common">Atlantic snow crab</name>
    <name type="synonym">Cancer opilio</name>
    <dbReference type="NCBI Taxonomy" id="41210"/>
    <lineage>
        <taxon>Eukaryota</taxon>
        <taxon>Metazoa</taxon>
        <taxon>Ecdysozoa</taxon>
        <taxon>Arthropoda</taxon>
        <taxon>Crustacea</taxon>
        <taxon>Multicrustacea</taxon>
        <taxon>Malacostraca</taxon>
        <taxon>Eumalacostraca</taxon>
        <taxon>Eucarida</taxon>
        <taxon>Decapoda</taxon>
        <taxon>Pleocyemata</taxon>
        <taxon>Brachyura</taxon>
        <taxon>Eubrachyura</taxon>
        <taxon>Majoidea</taxon>
        <taxon>Majidae</taxon>
        <taxon>Chionoecetes</taxon>
    </lineage>
</organism>
<gene>
    <name evidence="1" type="ORF">GWK47_051102</name>
</gene>
<dbReference type="Proteomes" id="UP000770661">
    <property type="component" value="Unassembled WGS sequence"/>
</dbReference>
<proteinExistence type="predicted"/>
<sequence length="199" mass="22852">MRQGTTQPGVQAAFSEDPPKYVLSPGRQVWRVLGSDPGTTSETWLCLSQDPSIQGKLWGPVIEAQKEKVRRGIMDFVEDGGFLEDHCFVFLHKASKKWSTRGVPKLRGKKLTGKISPGLQTPHSRKCWLCVWENLFGKVKSPENPWFKHFKDVWTDLSQKPHNPVHRQKWLNKKRRVKEDTGLEVGETSRVIREMVSLH</sequence>